<organism evidence="1 2">
    <name type="scientific">Symbiodinium necroappetens</name>
    <dbReference type="NCBI Taxonomy" id="1628268"/>
    <lineage>
        <taxon>Eukaryota</taxon>
        <taxon>Sar</taxon>
        <taxon>Alveolata</taxon>
        <taxon>Dinophyceae</taxon>
        <taxon>Suessiales</taxon>
        <taxon>Symbiodiniaceae</taxon>
        <taxon>Symbiodinium</taxon>
    </lineage>
</organism>
<dbReference type="OrthoDB" id="17560at2759"/>
<dbReference type="EMBL" id="CAJNJA010023775">
    <property type="protein sequence ID" value="CAE7516299.1"/>
    <property type="molecule type" value="Genomic_DNA"/>
</dbReference>
<proteinExistence type="predicted"/>
<reference evidence="1" key="1">
    <citation type="submission" date="2021-02" db="EMBL/GenBank/DDBJ databases">
        <authorList>
            <person name="Dougan E. K."/>
            <person name="Rhodes N."/>
            <person name="Thang M."/>
            <person name="Chan C."/>
        </authorList>
    </citation>
    <scope>NUCLEOTIDE SEQUENCE</scope>
</reference>
<gene>
    <name evidence="1" type="primary">Slc24a1</name>
    <name evidence="1" type="ORF">SNEC2469_LOCUS14761</name>
</gene>
<sequence length="293" mass="31845">MVCCPSGSEPYLAAEFQTRGQEGDAQGVGYYVVGEGSRTAILYLPDIWGWNGGRTRALADTLAADLQTSVWIPKILEPYQGGTDGDGLPPAFDMVSRRAEIAPDRFKGPWHPSKTLPKVLKVVDAMRQSGVKRFGVLGVCYGAWVGFHLAKAVPSWELICGASPHPSLHMEGVVGGDPAALASEIRCPWAFFPCGEVGKDGADPAIYDADGDVFRALEARFPGKNVTKRYRAVRHGFFARGAIKDGQFKAGDGDQVKRAVAECVSDVSSFFRKRGLFRADARSYLRMICWCCC</sequence>
<accession>A0A812T303</accession>
<dbReference type="AlphaFoldDB" id="A0A812T303"/>
<dbReference type="PANTHER" id="PTHR17630:SF44">
    <property type="entry name" value="PROTEIN AIM2"/>
    <property type="match status" value="1"/>
</dbReference>
<evidence type="ECO:0000313" key="1">
    <source>
        <dbReference type="EMBL" id="CAE7516299.1"/>
    </source>
</evidence>
<dbReference type="Gene3D" id="3.40.50.1820">
    <property type="entry name" value="alpha/beta hydrolase"/>
    <property type="match status" value="1"/>
</dbReference>
<protein>
    <submittedName>
        <fullName evidence="1">Slc24a1 protein</fullName>
    </submittedName>
</protein>
<dbReference type="SUPFAM" id="SSF53474">
    <property type="entry name" value="alpha/beta-Hydrolases"/>
    <property type="match status" value="1"/>
</dbReference>
<comment type="caution">
    <text evidence="1">The sequence shown here is derived from an EMBL/GenBank/DDBJ whole genome shotgun (WGS) entry which is preliminary data.</text>
</comment>
<dbReference type="PANTHER" id="PTHR17630">
    <property type="entry name" value="DIENELACTONE HYDROLASE"/>
    <property type="match status" value="1"/>
</dbReference>
<keyword evidence="2" id="KW-1185">Reference proteome</keyword>
<dbReference type="InterPro" id="IPR029058">
    <property type="entry name" value="AB_hydrolase_fold"/>
</dbReference>
<evidence type="ECO:0000313" key="2">
    <source>
        <dbReference type="Proteomes" id="UP000601435"/>
    </source>
</evidence>
<name>A0A812T303_9DINO</name>
<dbReference type="Proteomes" id="UP000601435">
    <property type="component" value="Unassembled WGS sequence"/>
</dbReference>